<dbReference type="InterPro" id="IPR052604">
    <property type="entry name" value="Mito_Tim_assembly_helper"/>
</dbReference>
<protein>
    <submittedName>
        <fullName evidence="6">Helper of Tim protein 13</fullName>
    </submittedName>
</protein>
<name>A0ABP0ELZ6_9ASCO</name>
<dbReference type="PROSITE" id="PS51266">
    <property type="entry name" value="ZF_CHY"/>
    <property type="match status" value="1"/>
</dbReference>
<evidence type="ECO:0000256" key="4">
    <source>
        <dbReference type="PROSITE-ProRule" id="PRU00601"/>
    </source>
</evidence>
<dbReference type="PANTHER" id="PTHR28082">
    <property type="entry name" value="ZINC FINGER PROTEIN"/>
    <property type="match status" value="1"/>
</dbReference>
<dbReference type="InterPro" id="IPR037274">
    <property type="entry name" value="Znf_CHY_sf"/>
</dbReference>
<evidence type="ECO:0000256" key="3">
    <source>
        <dbReference type="ARBA" id="ARBA00022833"/>
    </source>
</evidence>
<evidence type="ECO:0000256" key="1">
    <source>
        <dbReference type="ARBA" id="ARBA00022723"/>
    </source>
</evidence>
<dbReference type="PIRSF" id="PIRSF017292">
    <property type="entry name" value="UCP017292_Znf_CHY"/>
    <property type="match status" value="1"/>
</dbReference>
<evidence type="ECO:0000256" key="2">
    <source>
        <dbReference type="ARBA" id="ARBA00022771"/>
    </source>
</evidence>
<dbReference type="PANTHER" id="PTHR28082:SF1">
    <property type="entry name" value="HELPER OF TIM PROTEIN 13"/>
    <property type="match status" value="1"/>
</dbReference>
<dbReference type="Proteomes" id="UP001497600">
    <property type="component" value="Chromosome H"/>
</dbReference>
<dbReference type="InterPro" id="IPR016694">
    <property type="entry name" value="UCP017292"/>
</dbReference>
<accession>A0ABP0ELZ6</accession>
<dbReference type="SUPFAM" id="SSF161219">
    <property type="entry name" value="CHY zinc finger-like"/>
    <property type="match status" value="1"/>
</dbReference>
<dbReference type="InterPro" id="IPR008913">
    <property type="entry name" value="Znf_CHY"/>
</dbReference>
<evidence type="ECO:0000259" key="5">
    <source>
        <dbReference type="PROSITE" id="PS51266"/>
    </source>
</evidence>
<organism evidence="6 7">
    <name type="scientific">[Candida] anglica</name>
    <dbReference type="NCBI Taxonomy" id="148631"/>
    <lineage>
        <taxon>Eukaryota</taxon>
        <taxon>Fungi</taxon>
        <taxon>Dikarya</taxon>
        <taxon>Ascomycota</taxon>
        <taxon>Saccharomycotina</taxon>
        <taxon>Pichiomycetes</taxon>
        <taxon>Debaryomycetaceae</taxon>
        <taxon>Kurtzmaniella</taxon>
    </lineage>
</organism>
<reference evidence="6 7" key="1">
    <citation type="submission" date="2024-01" db="EMBL/GenBank/DDBJ databases">
        <authorList>
            <consortium name="Genoscope - CEA"/>
            <person name="William W."/>
        </authorList>
    </citation>
    <scope>NUCLEOTIDE SEQUENCE [LARGE SCALE GENOMIC DNA]</scope>
    <source>
        <strain evidence="6 7">29B2s-10</strain>
    </source>
</reference>
<keyword evidence="7" id="KW-1185">Reference proteome</keyword>
<keyword evidence="1" id="KW-0479">Metal-binding</keyword>
<keyword evidence="2 4" id="KW-0863">Zinc-finger</keyword>
<evidence type="ECO:0000313" key="6">
    <source>
        <dbReference type="EMBL" id="CAK7922305.1"/>
    </source>
</evidence>
<feature type="domain" description="CHY-type" evidence="5">
    <location>
        <begin position="11"/>
        <end position="89"/>
    </location>
</feature>
<keyword evidence="3" id="KW-0862">Zinc</keyword>
<dbReference type="Pfam" id="PF05495">
    <property type="entry name" value="zf-CHY"/>
    <property type="match status" value="1"/>
</dbReference>
<dbReference type="EMBL" id="OZ004260">
    <property type="protein sequence ID" value="CAK7922305.1"/>
    <property type="molecule type" value="Genomic_DNA"/>
</dbReference>
<gene>
    <name evidence="6" type="primary">HOT13</name>
    <name evidence="6" type="ORF">CAAN4_H25158</name>
</gene>
<evidence type="ECO:0000313" key="7">
    <source>
        <dbReference type="Proteomes" id="UP001497600"/>
    </source>
</evidence>
<sequence>MDIPYKLDGKLVDNHTRCSHYHSEVDIIAIKFKCCGIYYPCFECHDELTNHPSQRWSIEERNTLAILCGSCYGQLTVNEYQNCQSKCIFCDSKFNPKCSLHSHLYFDQGCAT</sequence>
<proteinExistence type="predicted"/>